<dbReference type="Proteomes" id="UP000886998">
    <property type="component" value="Unassembled WGS sequence"/>
</dbReference>
<evidence type="ECO:0000313" key="3">
    <source>
        <dbReference type="EMBL" id="GFY50140.1"/>
    </source>
</evidence>
<evidence type="ECO:0000256" key="1">
    <source>
        <dbReference type="SAM" id="Phobius"/>
    </source>
</evidence>
<evidence type="ECO:0000313" key="2">
    <source>
        <dbReference type="EMBL" id="GFY47931.1"/>
    </source>
</evidence>
<feature type="transmembrane region" description="Helical" evidence="1">
    <location>
        <begin position="50"/>
        <end position="68"/>
    </location>
</feature>
<name>A0A8X6X820_9ARAC</name>
<organism evidence="2 4">
    <name type="scientific">Trichonephila inaurata madagascariensis</name>
    <dbReference type="NCBI Taxonomy" id="2747483"/>
    <lineage>
        <taxon>Eukaryota</taxon>
        <taxon>Metazoa</taxon>
        <taxon>Ecdysozoa</taxon>
        <taxon>Arthropoda</taxon>
        <taxon>Chelicerata</taxon>
        <taxon>Arachnida</taxon>
        <taxon>Araneae</taxon>
        <taxon>Araneomorphae</taxon>
        <taxon>Entelegynae</taxon>
        <taxon>Araneoidea</taxon>
        <taxon>Nephilidae</taxon>
        <taxon>Trichonephila</taxon>
        <taxon>Trichonephila inaurata</taxon>
    </lineage>
</organism>
<keyword evidence="1" id="KW-0472">Membrane</keyword>
<dbReference type="EMBL" id="BMAV01006213">
    <property type="protein sequence ID" value="GFY47931.1"/>
    <property type="molecule type" value="Genomic_DNA"/>
</dbReference>
<proteinExistence type="predicted"/>
<dbReference type="EMBL" id="BMAV01007331">
    <property type="protein sequence ID" value="GFY50140.1"/>
    <property type="molecule type" value="Genomic_DNA"/>
</dbReference>
<gene>
    <name evidence="3" type="ORF">TNIN_316221</name>
    <name evidence="2" type="ORF">TNIN_444391</name>
</gene>
<protein>
    <submittedName>
        <fullName evidence="2">Uncharacterized protein</fullName>
    </submittedName>
</protein>
<comment type="caution">
    <text evidence="2">The sequence shown here is derived from an EMBL/GenBank/DDBJ whole genome shotgun (WGS) entry which is preliminary data.</text>
</comment>
<accession>A0A8X6X820</accession>
<reference evidence="2" key="1">
    <citation type="submission" date="2020-08" db="EMBL/GenBank/DDBJ databases">
        <title>Multicomponent nature underlies the extraordinary mechanical properties of spider dragline silk.</title>
        <authorList>
            <person name="Kono N."/>
            <person name="Nakamura H."/>
            <person name="Mori M."/>
            <person name="Yoshida Y."/>
            <person name="Ohtoshi R."/>
            <person name="Malay A.D."/>
            <person name="Moran D.A.P."/>
            <person name="Tomita M."/>
            <person name="Numata K."/>
            <person name="Arakawa K."/>
        </authorList>
    </citation>
    <scope>NUCLEOTIDE SEQUENCE</scope>
</reference>
<keyword evidence="1" id="KW-1133">Transmembrane helix</keyword>
<dbReference type="AlphaFoldDB" id="A0A8X6X820"/>
<keyword evidence="1" id="KW-0812">Transmembrane</keyword>
<sequence>MISDTKPSRTIVSTEGCMNRAQNISSVKTFEYVLGNSDRHLSILQISHSFSIEFLGFSSILWLGWILVDCQEDLIDFMALQEQVLIGMQPPLEGRGK</sequence>
<evidence type="ECO:0000313" key="4">
    <source>
        <dbReference type="Proteomes" id="UP000886998"/>
    </source>
</evidence>
<keyword evidence="4" id="KW-1185">Reference proteome</keyword>